<dbReference type="PANTHER" id="PTHR47435:SF4">
    <property type="entry name" value="KELCH REPEAT PROTEIN (AFU_ORTHOLOGUE AFUA_5G12780)"/>
    <property type="match status" value="1"/>
</dbReference>
<keyword evidence="4" id="KW-0812">Transmembrane</keyword>
<reference evidence="6" key="1">
    <citation type="journal article" date="2023" name="Mol. Phylogenet. Evol.">
        <title>Genome-scale phylogeny and comparative genomics of the fungal order Sordariales.</title>
        <authorList>
            <person name="Hensen N."/>
            <person name="Bonometti L."/>
            <person name="Westerberg I."/>
            <person name="Brannstrom I.O."/>
            <person name="Guillou S."/>
            <person name="Cros-Aarteil S."/>
            <person name="Calhoun S."/>
            <person name="Haridas S."/>
            <person name="Kuo A."/>
            <person name="Mondo S."/>
            <person name="Pangilinan J."/>
            <person name="Riley R."/>
            <person name="LaButti K."/>
            <person name="Andreopoulos B."/>
            <person name="Lipzen A."/>
            <person name="Chen C."/>
            <person name="Yan M."/>
            <person name="Daum C."/>
            <person name="Ng V."/>
            <person name="Clum A."/>
            <person name="Steindorff A."/>
            <person name="Ohm R.A."/>
            <person name="Martin F."/>
            <person name="Silar P."/>
            <person name="Natvig D.O."/>
            <person name="Lalanne C."/>
            <person name="Gautier V."/>
            <person name="Ament-Velasquez S.L."/>
            <person name="Kruys A."/>
            <person name="Hutchinson M.I."/>
            <person name="Powell A.J."/>
            <person name="Barry K."/>
            <person name="Miller A.N."/>
            <person name="Grigoriev I.V."/>
            <person name="Debuchy R."/>
            <person name="Gladieux P."/>
            <person name="Hiltunen Thoren M."/>
            <person name="Johannesson H."/>
        </authorList>
    </citation>
    <scope>NUCLEOTIDE SEQUENCE</scope>
    <source>
        <strain evidence="6">CBS 103.79</strain>
    </source>
</reference>
<dbReference type="Proteomes" id="UP001303889">
    <property type="component" value="Unassembled WGS sequence"/>
</dbReference>
<keyword evidence="4" id="KW-0472">Membrane</keyword>
<keyword evidence="5" id="KW-0732">Signal</keyword>
<comment type="caution">
    <text evidence="6">The sequence shown here is derived from an EMBL/GenBank/DDBJ whole genome shotgun (WGS) entry which is preliminary data.</text>
</comment>
<dbReference type="AlphaFoldDB" id="A0AAN6RPV2"/>
<keyword evidence="4" id="KW-1133">Transmembrane helix</keyword>
<accession>A0AAN6RPV2</accession>
<evidence type="ECO:0000256" key="2">
    <source>
        <dbReference type="ARBA" id="ARBA00023004"/>
    </source>
</evidence>
<dbReference type="SUPFAM" id="SSF50965">
    <property type="entry name" value="Galactose oxidase, central domain"/>
    <property type="match status" value="1"/>
</dbReference>
<feature type="region of interest" description="Disordered" evidence="3">
    <location>
        <begin position="595"/>
        <end position="650"/>
    </location>
</feature>
<reference evidence="6" key="2">
    <citation type="submission" date="2023-05" db="EMBL/GenBank/DDBJ databases">
        <authorList>
            <consortium name="Lawrence Berkeley National Laboratory"/>
            <person name="Steindorff A."/>
            <person name="Hensen N."/>
            <person name="Bonometti L."/>
            <person name="Westerberg I."/>
            <person name="Brannstrom I.O."/>
            <person name="Guillou S."/>
            <person name="Cros-Aarteil S."/>
            <person name="Calhoun S."/>
            <person name="Haridas S."/>
            <person name="Kuo A."/>
            <person name="Mondo S."/>
            <person name="Pangilinan J."/>
            <person name="Riley R."/>
            <person name="Labutti K."/>
            <person name="Andreopoulos B."/>
            <person name="Lipzen A."/>
            <person name="Chen C."/>
            <person name="Yanf M."/>
            <person name="Daum C."/>
            <person name="Ng V."/>
            <person name="Clum A."/>
            <person name="Ohm R."/>
            <person name="Martin F."/>
            <person name="Silar P."/>
            <person name="Natvig D."/>
            <person name="Lalanne C."/>
            <person name="Gautier V."/>
            <person name="Ament-Velasquez S.L."/>
            <person name="Kruys A."/>
            <person name="Hutchinson M.I."/>
            <person name="Powell A.J."/>
            <person name="Barry K."/>
            <person name="Miller A.N."/>
            <person name="Grigoriev I.V."/>
            <person name="Debuchy R."/>
            <person name="Gladieux P."/>
            <person name="Thoren M.H."/>
            <person name="Johannesson H."/>
        </authorList>
    </citation>
    <scope>NUCLEOTIDE SEQUENCE</scope>
    <source>
        <strain evidence="6">CBS 103.79</strain>
    </source>
</reference>
<keyword evidence="1" id="KW-0677">Repeat</keyword>
<proteinExistence type="predicted"/>
<feature type="region of interest" description="Disordered" evidence="3">
    <location>
        <begin position="460"/>
        <end position="484"/>
    </location>
</feature>
<feature type="signal peptide" evidence="5">
    <location>
        <begin position="1"/>
        <end position="22"/>
    </location>
</feature>
<feature type="compositionally biased region" description="Pro residues" evidence="3">
    <location>
        <begin position="553"/>
        <end position="562"/>
    </location>
</feature>
<dbReference type="Gene3D" id="2.120.10.80">
    <property type="entry name" value="Kelch-type beta propeller"/>
    <property type="match status" value="2"/>
</dbReference>
<dbReference type="PANTHER" id="PTHR47435">
    <property type="entry name" value="KELCH REPEAT PROTEIN (AFU_ORTHOLOGUE AFUA_5G12780)"/>
    <property type="match status" value="1"/>
</dbReference>
<feature type="chain" id="PRO_5043040777" description="Kelch repeat-containing protein" evidence="5">
    <location>
        <begin position="23"/>
        <end position="650"/>
    </location>
</feature>
<gene>
    <name evidence="6" type="ORF">C8A05DRAFT_19521</name>
</gene>
<evidence type="ECO:0008006" key="8">
    <source>
        <dbReference type="Google" id="ProtNLM"/>
    </source>
</evidence>
<dbReference type="GO" id="GO:0019760">
    <property type="term" value="P:glucosinolate metabolic process"/>
    <property type="evidence" value="ECO:0007669"/>
    <property type="project" value="UniProtKB-ARBA"/>
</dbReference>
<dbReference type="Pfam" id="PF24681">
    <property type="entry name" value="Kelch_KLHDC2_KLHL20_DRC7"/>
    <property type="match status" value="1"/>
</dbReference>
<evidence type="ECO:0000256" key="3">
    <source>
        <dbReference type="SAM" id="MobiDB-lite"/>
    </source>
</evidence>
<evidence type="ECO:0000313" key="7">
    <source>
        <dbReference type="Proteomes" id="UP001303889"/>
    </source>
</evidence>
<evidence type="ECO:0000256" key="4">
    <source>
        <dbReference type="SAM" id="Phobius"/>
    </source>
</evidence>
<dbReference type="InterPro" id="IPR015915">
    <property type="entry name" value="Kelch-typ_b-propeller"/>
</dbReference>
<keyword evidence="7" id="KW-1185">Reference proteome</keyword>
<sequence>MRQRKVAVLATLLRFAVHRASADQNPRDDFCRRYGHQTTVIDDKLYIDGGFVNFNSFRKDHKSYPNTWLGFHDLKNLTLRNNELWPNLNISLTKDPDHIPTVHGGVLWGDNVNKRFFVFGGEDTGGFASADFHLHSYDILYNKWDDFGIPAEQPNLAAYGAGVGVSETGQGYYYGGWISNASMRGWTQPRTMSSSFYKYEYDSNSTSEMNAPDSHPRAEGAMVWIPAGDTGMLIYFGGLVSPGSNGTVTPQPLDEIFVYDPASNAWETQKATGEIPVDRRQFCAGAAWAPDRSSYNIYIWGGLNAAQPVGNLSARNEVYILTLPSFIWLKVFPDHQGNATYDYGHYAASCNMVFGNSQMFIIGGTYPNPGDEDRCDLAQHAWAQHNLFTGTKGNVGDNPNDTYWALPDPSITSNVVPSDVYKVVGGDKNGGATLLAPKAGYDIPNGGLQTLLARKPTFAARSPTRPIPTSTAPPPSEPPGGSSSLSTGAIVGIVIGSVVGLLGLIILVCWLIGRRRIRRRDEQQQLQQSPPMSEPYYYGPSSMVSPQSMQDPFAPPANPFAPPAQLDDTSVAAPPAEIDDVVGPRGPPVEIDDRVGLGAPPAEVDDISLGGPPAEIDDVGPAAPPAVGHDISPAAPPTEGHDISPIISHS</sequence>
<name>A0AAN6RPV2_9PEZI</name>
<keyword evidence="2" id="KW-0408">Iron</keyword>
<evidence type="ECO:0000256" key="5">
    <source>
        <dbReference type="SAM" id="SignalP"/>
    </source>
</evidence>
<feature type="transmembrane region" description="Helical" evidence="4">
    <location>
        <begin position="489"/>
        <end position="513"/>
    </location>
</feature>
<feature type="region of interest" description="Disordered" evidence="3">
    <location>
        <begin position="520"/>
        <end position="570"/>
    </location>
</feature>
<evidence type="ECO:0000256" key="1">
    <source>
        <dbReference type="ARBA" id="ARBA00022737"/>
    </source>
</evidence>
<dbReference type="EMBL" id="MU856072">
    <property type="protein sequence ID" value="KAK3897771.1"/>
    <property type="molecule type" value="Genomic_DNA"/>
</dbReference>
<organism evidence="6 7">
    <name type="scientific">Staphylotrichum tortipilum</name>
    <dbReference type="NCBI Taxonomy" id="2831512"/>
    <lineage>
        <taxon>Eukaryota</taxon>
        <taxon>Fungi</taxon>
        <taxon>Dikarya</taxon>
        <taxon>Ascomycota</taxon>
        <taxon>Pezizomycotina</taxon>
        <taxon>Sordariomycetes</taxon>
        <taxon>Sordariomycetidae</taxon>
        <taxon>Sordariales</taxon>
        <taxon>Chaetomiaceae</taxon>
        <taxon>Staphylotrichum</taxon>
    </lineage>
</organism>
<protein>
    <recommendedName>
        <fullName evidence="8">Kelch repeat-containing protein</fullName>
    </recommendedName>
</protein>
<evidence type="ECO:0000313" key="6">
    <source>
        <dbReference type="EMBL" id="KAK3897771.1"/>
    </source>
</evidence>
<dbReference type="InterPro" id="IPR011043">
    <property type="entry name" value="Gal_Oxase/kelch_b-propeller"/>
</dbReference>